<feature type="domain" description="PH" evidence="2">
    <location>
        <begin position="1"/>
        <end position="22"/>
    </location>
</feature>
<evidence type="ECO:0000313" key="4">
    <source>
        <dbReference type="Proteomes" id="UP000585050"/>
    </source>
</evidence>
<dbReference type="PROSITE" id="PS50003">
    <property type="entry name" value="PH_DOMAIN"/>
    <property type="match status" value="1"/>
</dbReference>
<comment type="caution">
    <text evidence="3">The sequence shown here is derived from an EMBL/GenBank/DDBJ whole genome shotgun (WGS) entry which is preliminary data.</text>
</comment>
<evidence type="ECO:0000313" key="3">
    <source>
        <dbReference type="EMBL" id="NLR94914.1"/>
    </source>
</evidence>
<reference evidence="3 4" key="1">
    <citation type="submission" date="2020-04" db="EMBL/GenBank/DDBJ databases">
        <title>Flammeovirga sp. SR4, a novel species isolated from seawater.</title>
        <authorList>
            <person name="Wang X."/>
        </authorList>
    </citation>
    <scope>NUCLEOTIDE SEQUENCE [LARGE SCALE GENOMIC DNA]</scope>
    <source>
        <strain evidence="3 4">SR4</strain>
    </source>
</reference>
<feature type="region of interest" description="Disordered" evidence="1">
    <location>
        <begin position="188"/>
        <end position="256"/>
    </location>
</feature>
<gene>
    <name evidence="3" type="ORF">HGP29_27155</name>
</gene>
<name>A0A7X8SRF1_9BACT</name>
<sequence length="256" mass="29186">MITKETKEQVEEWVKALSMHYSELMHKNIICNCFMKNRLEEFGDEDKCEGCSDPSIMSKCKKEFLLKISARPQLEWSATWDAPVKRTKKIPAKEIGISCVKCYMNTSCPYFEESSECAFDWESESMKELSPKEIIKELIDIQSKRIAVESAAEKTDGGKTDMILSGEIDRMAKLADLADRMGQNRQTLTIQASSTSKDETSKPAGGILASFFGKKTEEELPEKAESIEEIPHEEITTEEKDPPKEVIKRKRIKRNK</sequence>
<organism evidence="3 4">
    <name type="scientific">Flammeovirga agarivorans</name>
    <dbReference type="NCBI Taxonomy" id="2726742"/>
    <lineage>
        <taxon>Bacteria</taxon>
        <taxon>Pseudomonadati</taxon>
        <taxon>Bacteroidota</taxon>
        <taxon>Cytophagia</taxon>
        <taxon>Cytophagales</taxon>
        <taxon>Flammeovirgaceae</taxon>
        <taxon>Flammeovirga</taxon>
    </lineage>
</organism>
<proteinExistence type="predicted"/>
<dbReference type="RefSeq" id="WP_168885624.1">
    <property type="nucleotide sequence ID" value="NZ_JABAIL010000016.1"/>
</dbReference>
<evidence type="ECO:0000256" key="1">
    <source>
        <dbReference type="SAM" id="MobiDB-lite"/>
    </source>
</evidence>
<feature type="compositionally biased region" description="Basic and acidic residues" evidence="1">
    <location>
        <begin position="214"/>
        <end position="246"/>
    </location>
</feature>
<dbReference type="Proteomes" id="UP000585050">
    <property type="component" value="Unassembled WGS sequence"/>
</dbReference>
<dbReference type="EMBL" id="JABAIL010000016">
    <property type="protein sequence ID" value="NLR94914.1"/>
    <property type="molecule type" value="Genomic_DNA"/>
</dbReference>
<dbReference type="InterPro" id="IPR001849">
    <property type="entry name" value="PH_domain"/>
</dbReference>
<feature type="compositionally biased region" description="Basic residues" evidence="1">
    <location>
        <begin position="247"/>
        <end position="256"/>
    </location>
</feature>
<evidence type="ECO:0000259" key="2">
    <source>
        <dbReference type="PROSITE" id="PS50003"/>
    </source>
</evidence>
<keyword evidence="4" id="KW-1185">Reference proteome</keyword>
<dbReference type="AlphaFoldDB" id="A0A7X8SRF1"/>
<protein>
    <recommendedName>
        <fullName evidence="2">PH domain-containing protein</fullName>
    </recommendedName>
</protein>
<accession>A0A7X8SRF1</accession>